<dbReference type="Proteomes" id="UP001602013">
    <property type="component" value="Unassembled WGS sequence"/>
</dbReference>
<keyword evidence="2" id="KW-1185">Reference proteome</keyword>
<reference evidence="1 2" key="1">
    <citation type="submission" date="2024-10" db="EMBL/GenBank/DDBJ databases">
        <title>The Natural Products Discovery Center: Release of the First 8490 Sequenced Strains for Exploring Actinobacteria Biosynthetic Diversity.</title>
        <authorList>
            <person name="Kalkreuter E."/>
            <person name="Kautsar S.A."/>
            <person name="Yang D."/>
            <person name="Bader C.D."/>
            <person name="Teijaro C.N."/>
            <person name="Fluegel L."/>
            <person name="Davis C.M."/>
            <person name="Simpson J.R."/>
            <person name="Lauterbach L."/>
            <person name="Steele A.D."/>
            <person name="Gui C."/>
            <person name="Meng S."/>
            <person name="Li G."/>
            <person name="Viehrig K."/>
            <person name="Ye F."/>
            <person name="Su P."/>
            <person name="Kiefer A.F."/>
            <person name="Nichols A."/>
            <person name="Cepeda A.J."/>
            <person name="Yan W."/>
            <person name="Fan B."/>
            <person name="Jiang Y."/>
            <person name="Adhikari A."/>
            <person name="Zheng C.-J."/>
            <person name="Schuster L."/>
            <person name="Cowan T.M."/>
            <person name="Smanski M.J."/>
            <person name="Chevrette M.G."/>
            <person name="De Carvalho L.P.S."/>
            <person name="Shen B."/>
        </authorList>
    </citation>
    <scope>NUCLEOTIDE SEQUENCE [LARGE SCALE GENOMIC DNA]</scope>
    <source>
        <strain evidence="1 2">NPDC002173</strain>
    </source>
</reference>
<accession>A0ABW6SXV5</accession>
<dbReference type="EMBL" id="JBIASD010000025">
    <property type="protein sequence ID" value="MFF3669835.1"/>
    <property type="molecule type" value="Genomic_DNA"/>
</dbReference>
<protein>
    <submittedName>
        <fullName evidence="1">Uncharacterized protein</fullName>
    </submittedName>
</protein>
<evidence type="ECO:0000313" key="1">
    <source>
        <dbReference type="EMBL" id="MFF3669835.1"/>
    </source>
</evidence>
<gene>
    <name evidence="1" type="ORF">ACFYXI_30025</name>
</gene>
<dbReference type="RefSeq" id="WP_387416112.1">
    <property type="nucleotide sequence ID" value="NZ_JBIASD010000025.1"/>
</dbReference>
<name>A0ABW6SXV5_9ACTN</name>
<evidence type="ECO:0000313" key="2">
    <source>
        <dbReference type="Proteomes" id="UP001602013"/>
    </source>
</evidence>
<sequence>MSPSTSSPRDAWNRLRPDAVLAVKDLLILLESDDGSSQDIFDVYLYAKRLLADAMEARIKIDLDQPCEAFHNLRGKLRTVMEDRYSAQLPAAYLTVPYGSSVHEKLFLTLLQRRGNEVPASLLRIVTADSVHTERRVRELRELGLDIVTAKASGSDTYKLDSLELDLSFLPTIIYNTASSKKHRLMPEPELKNLLEIAD</sequence>
<organism evidence="1 2">
    <name type="scientific">Microtetraspora malaysiensis</name>
    <dbReference type="NCBI Taxonomy" id="161358"/>
    <lineage>
        <taxon>Bacteria</taxon>
        <taxon>Bacillati</taxon>
        <taxon>Actinomycetota</taxon>
        <taxon>Actinomycetes</taxon>
        <taxon>Streptosporangiales</taxon>
        <taxon>Streptosporangiaceae</taxon>
        <taxon>Microtetraspora</taxon>
    </lineage>
</organism>
<proteinExistence type="predicted"/>
<comment type="caution">
    <text evidence="1">The sequence shown here is derived from an EMBL/GenBank/DDBJ whole genome shotgun (WGS) entry which is preliminary data.</text>
</comment>